<dbReference type="Pfam" id="PF02931">
    <property type="entry name" value="Neur_chan_LBD"/>
    <property type="match status" value="1"/>
</dbReference>
<dbReference type="PANTHER" id="PTHR18945">
    <property type="entry name" value="NEUROTRANSMITTER GATED ION CHANNEL"/>
    <property type="match status" value="1"/>
</dbReference>
<dbReference type="InterPro" id="IPR006201">
    <property type="entry name" value="Neur_channel"/>
</dbReference>
<organism evidence="5 6">
    <name type="scientific">Danaus plexippus plexippus</name>
    <dbReference type="NCBI Taxonomy" id="278856"/>
    <lineage>
        <taxon>Eukaryota</taxon>
        <taxon>Metazoa</taxon>
        <taxon>Ecdysozoa</taxon>
        <taxon>Arthropoda</taxon>
        <taxon>Hexapoda</taxon>
        <taxon>Insecta</taxon>
        <taxon>Pterygota</taxon>
        <taxon>Neoptera</taxon>
        <taxon>Endopterygota</taxon>
        <taxon>Lepidoptera</taxon>
        <taxon>Glossata</taxon>
        <taxon>Ditrysia</taxon>
        <taxon>Papilionoidea</taxon>
        <taxon>Nymphalidae</taxon>
        <taxon>Danainae</taxon>
        <taxon>Danaini</taxon>
        <taxon>Danaina</taxon>
        <taxon>Danaus</taxon>
        <taxon>Danaus</taxon>
    </lineage>
</organism>
<sequence length="401" mass="44888">MYVGTFVWFLSTLLVSKADGDCPARQADPHHEIRLHMNLSCASDNSYRPVKDLESAVDVRLRFDLKYMTFDDDKETVTVVSWVVFNWKNEFLTWNASDYGGAQEVQMESYSMWSPIFTLLNADVSVYTPGRVYTTCLIASDGAVTCVPQLTHTGLCSTALRNWPHDRRNCTLYYTSWMQTEDKVNLSFHEKDPVVFQDFQSAPGWRLLDITHARLPGQRTCCPYNDPVLTISFILKREAAGLAATVLIPSVIVVLLTCSSLLLTASLKTRLSLLCFGLFGHFVLLSQVCFLLPTFSSETPSILLFIRHSIFITLLCVWETLGIMFLIGKVSPAPGWVVSANSTLMNGPARYLVISEFGACASGEDSVPDDGRANREWTKLANCTYEFPCISLPRVLKTLPP</sequence>
<dbReference type="InterPro" id="IPR036734">
    <property type="entry name" value="Neur_chan_lig-bd_sf"/>
</dbReference>
<name>A0A212F0R8_DANPL</name>
<evidence type="ECO:0000256" key="2">
    <source>
        <dbReference type="ARBA" id="ARBA00022692"/>
    </source>
</evidence>
<dbReference type="CDD" id="cd18989">
    <property type="entry name" value="LGIC_ECD_cation"/>
    <property type="match status" value="1"/>
</dbReference>
<gene>
    <name evidence="5" type="ORF">KGM_211679</name>
</gene>
<evidence type="ECO:0000256" key="1">
    <source>
        <dbReference type="ARBA" id="ARBA00004370"/>
    </source>
</evidence>
<dbReference type="GO" id="GO:0004888">
    <property type="term" value="F:transmembrane signaling receptor activity"/>
    <property type="evidence" value="ECO:0007669"/>
    <property type="project" value="InterPro"/>
</dbReference>
<dbReference type="GO" id="GO:0016020">
    <property type="term" value="C:membrane"/>
    <property type="evidence" value="ECO:0007669"/>
    <property type="project" value="UniProtKB-SubCell"/>
</dbReference>
<dbReference type="eggNOG" id="KOG3645">
    <property type="taxonomic scope" value="Eukaryota"/>
</dbReference>
<dbReference type="InterPro" id="IPR036719">
    <property type="entry name" value="Neuro-gated_channel_TM_sf"/>
</dbReference>
<proteinExistence type="predicted"/>
<keyword evidence="6" id="KW-1185">Reference proteome</keyword>
<comment type="subcellular location">
    <subcellularLocation>
        <location evidence="1">Membrane</location>
    </subcellularLocation>
</comment>
<dbReference type="SUPFAM" id="SSF90112">
    <property type="entry name" value="Neurotransmitter-gated ion-channel transmembrane pore"/>
    <property type="match status" value="1"/>
</dbReference>
<dbReference type="AlphaFoldDB" id="A0A212F0R8"/>
<protein>
    <submittedName>
        <fullName evidence="5">Nicotinic acetylcholine receptor alpha 9 subunit</fullName>
    </submittedName>
</protein>
<dbReference type="OrthoDB" id="5975154at2759"/>
<keyword evidence="4" id="KW-0472">Membrane</keyword>
<accession>A0A212F0R8</accession>
<evidence type="ECO:0000256" key="3">
    <source>
        <dbReference type="ARBA" id="ARBA00022989"/>
    </source>
</evidence>
<evidence type="ECO:0000313" key="6">
    <source>
        <dbReference type="Proteomes" id="UP000007151"/>
    </source>
</evidence>
<dbReference type="KEGG" id="dpl:KGM_211679"/>
<dbReference type="EMBL" id="AGBW02011029">
    <property type="protein sequence ID" value="OWR47345.1"/>
    <property type="molecule type" value="Genomic_DNA"/>
</dbReference>
<dbReference type="Gene3D" id="2.70.170.10">
    <property type="entry name" value="Neurotransmitter-gated ion-channel ligand-binding domain"/>
    <property type="match status" value="1"/>
</dbReference>
<keyword evidence="3" id="KW-1133">Transmembrane helix</keyword>
<reference evidence="5 6" key="1">
    <citation type="journal article" date="2011" name="Cell">
        <title>The monarch butterfly genome yields insights into long-distance migration.</title>
        <authorList>
            <person name="Zhan S."/>
            <person name="Merlin C."/>
            <person name="Boore J.L."/>
            <person name="Reppert S.M."/>
        </authorList>
    </citation>
    <scope>NUCLEOTIDE SEQUENCE [LARGE SCALE GENOMIC DNA]</scope>
    <source>
        <strain evidence="5">F-2</strain>
    </source>
</reference>
<evidence type="ECO:0000313" key="5">
    <source>
        <dbReference type="EMBL" id="OWR47345.1"/>
    </source>
</evidence>
<evidence type="ECO:0000256" key="4">
    <source>
        <dbReference type="ARBA" id="ARBA00023136"/>
    </source>
</evidence>
<dbReference type="GO" id="GO:0005230">
    <property type="term" value="F:extracellular ligand-gated monoatomic ion channel activity"/>
    <property type="evidence" value="ECO:0007669"/>
    <property type="project" value="InterPro"/>
</dbReference>
<dbReference type="SUPFAM" id="SSF63712">
    <property type="entry name" value="Nicotinic receptor ligand binding domain-like"/>
    <property type="match status" value="1"/>
</dbReference>
<dbReference type="FunCoup" id="A0A212F0R8">
    <property type="interactions" value="1"/>
</dbReference>
<keyword evidence="5" id="KW-0675">Receptor</keyword>
<keyword evidence="2" id="KW-0812">Transmembrane</keyword>
<dbReference type="InterPro" id="IPR006202">
    <property type="entry name" value="Neur_chan_lig-bd"/>
</dbReference>
<dbReference type="Proteomes" id="UP000007151">
    <property type="component" value="Unassembled WGS sequence"/>
</dbReference>
<comment type="caution">
    <text evidence="5">The sequence shown here is derived from an EMBL/GenBank/DDBJ whole genome shotgun (WGS) entry which is preliminary data.</text>
</comment>